<dbReference type="Proteomes" id="UP000184041">
    <property type="component" value="Unassembled WGS sequence"/>
</dbReference>
<dbReference type="AlphaFoldDB" id="A0A1M5HWE6"/>
<proteinExistence type="predicted"/>
<dbReference type="OrthoDB" id="7629918at2"/>
<reference evidence="3 4" key="1">
    <citation type="submission" date="2016-11" db="EMBL/GenBank/DDBJ databases">
        <authorList>
            <person name="Jaros S."/>
            <person name="Januszkiewicz K."/>
            <person name="Wedrychowicz H."/>
        </authorList>
    </citation>
    <scope>NUCLEOTIDE SEQUENCE [LARGE SCALE GENOMIC DNA]</scope>
    <source>
        <strain evidence="3 4">DSM 21986</strain>
    </source>
</reference>
<feature type="compositionally biased region" description="Polar residues" evidence="1">
    <location>
        <begin position="48"/>
        <end position="61"/>
    </location>
</feature>
<evidence type="ECO:0000259" key="2">
    <source>
        <dbReference type="Pfam" id="PF10648"/>
    </source>
</evidence>
<feature type="domain" description="Bacterial spore germination immunoglobulin-like" evidence="2">
    <location>
        <begin position="264"/>
        <end position="347"/>
    </location>
</feature>
<name>A0A1M5HWE6_9BACT</name>
<evidence type="ECO:0000313" key="3">
    <source>
        <dbReference type="EMBL" id="SHG20276.1"/>
    </source>
</evidence>
<protein>
    <submittedName>
        <fullName evidence="3">Immunoglobulin-like domain of spore germination</fullName>
    </submittedName>
</protein>
<keyword evidence="4" id="KW-1185">Reference proteome</keyword>
<gene>
    <name evidence="3" type="ORF">SAMN05443144_12144</name>
</gene>
<evidence type="ECO:0000256" key="1">
    <source>
        <dbReference type="SAM" id="MobiDB-lite"/>
    </source>
</evidence>
<sequence length="369" mass="40864">MSYEPIRASWNSNKVSPGSMSMSQQHVFYSIVIAAGLSVLISTSCSNLDSQTQPADTSPADSVQPPGDRYVNPEYDLALRLPASWIVVEEPLRGRTHEAINLIKKGTGAKQETPLHVHAEADHSYIAILPGGWGTELPNSQYAPFSQAEEKPELSFEIDTSKSKVLHLKDGSPWAYFIAPADPPGKWTDSGFIFAQIQTRQDTTYCIDAETGERQAVRKCDYSRGDQYIRKGNRNEQEAAVIHEILGSFFFVEGGEKKPAGEMIKIENPEPEAKISSPLPIKGVAKGYWYFEGTFTVKLYDDVTDSLVAQSSAEADGEWMTEQFVPFKATMTFKAPENHRGRLVFERANPSGLPENAQSYSVPVIFSSR</sequence>
<dbReference type="Pfam" id="PF10648">
    <property type="entry name" value="Gmad2"/>
    <property type="match status" value="1"/>
</dbReference>
<accession>A0A1M5HWE6</accession>
<feature type="region of interest" description="Disordered" evidence="1">
    <location>
        <begin position="48"/>
        <end position="68"/>
    </location>
</feature>
<organism evidence="3 4">
    <name type="scientific">Fodinibius roseus</name>
    <dbReference type="NCBI Taxonomy" id="1194090"/>
    <lineage>
        <taxon>Bacteria</taxon>
        <taxon>Pseudomonadati</taxon>
        <taxon>Balneolota</taxon>
        <taxon>Balneolia</taxon>
        <taxon>Balneolales</taxon>
        <taxon>Balneolaceae</taxon>
        <taxon>Fodinibius</taxon>
    </lineage>
</organism>
<evidence type="ECO:0000313" key="4">
    <source>
        <dbReference type="Proteomes" id="UP000184041"/>
    </source>
</evidence>
<dbReference type="EMBL" id="FQUS01000021">
    <property type="protein sequence ID" value="SHG20276.1"/>
    <property type="molecule type" value="Genomic_DNA"/>
</dbReference>
<dbReference type="InterPro" id="IPR018911">
    <property type="entry name" value="Gmad2_Ig-like_dom"/>
</dbReference>
<dbReference type="STRING" id="1194090.SAMN05443144_12144"/>